<accession>A0A815U2Z7</accession>
<organism evidence="1 2">
    <name type="scientific">Adineta steineri</name>
    <dbReference type="NCBI Taxonomy" id="433720"/>
    <lineage>
        <taxon>Eukaryota</taxon>
        <taxon>Metazoa</taxon>
        <taxon>Spiralia</taxon>
        <taxon>Gnathifera</taxon>
        <taxon>Rotifera</taxon>
        <taxon>Eurotatoria</taxon>
        <taxon>Bdelloidea</taxon>
        <taxon>Adinetida</taxon>
        <taxon>Adinetidae</taxon>
        <taxon>Adineta</taxon>
    </lineage>
</organism>
<evidence type="ECO:0000313" key="2">
    <source>
        <dbReference type="Proteomes" id="UP000663891"/>
    </source>
</evidence>
<dbReference type="AlphaFoldDB" id="A0A815U2Z7"/>
<gene>
    <name evidence="1" type="ORF">VCS650_LOCUS42936</name>
</gene>
<evidence type="ECO:0000313" key="1">
    <source>
        <dbReference type="EMBL" id="CAF1514147.1"/>
    </source>
</evidence>
<name>A0A815U2Z7_9BILA</name>
<reference evidence="1" key="1">
    <citation type="submission" date="2021-02" db="EMBL/GenBank/DDBJ databases">
        <authorList>
            <person name="Nowell W R."/>
        </authorList>
    </citation>
    <scope>NUCLEOTIDE SEQUENCE</scope>
</reference>
<dbReference type="EMBL" id="CAJNON010002617">
    <property type="protein sequence ID" value="CAF1514147.1"/>
    <property type="molecule type" value="Genomic_DNA"/>
</dbReference>
<protein>
    <submittedName>
        <fullName evidence="1">Uncharacterized protein</fullName>
    </submittedName>
</protein>
<sequence length="70" mass="7680">MMNVKTKQIVMENSPNTIKTKSTVQPDIDKKFEWPPVNRAGAANVSLAPVPSTTPWVYYVGCVAVVASWS</sequence>
<comment type="caution">
    <text evidence="1">The sequence shown here is derived from an EMBL/GenBank/DDBJ whole genome shotgun (WGS) entry which is preliminary data.</text>
</comment>
<dbReference type="Proteomes" id="UP000663891">
    <property type="component" value="Unassembled WGS sequence"/>
</dbReference>
<proteinExistence type="predicted"/>